<keyword evidence="3" id="KW-1185">Reference proteome</keyword>
<sequence>MSTTTTTTITTPTPSLVSEPLPLYRCNDPDSASIHSTAPSYKSETPTYTSRRSHFAAEDPRSQDETPRGLPAMQFAQGFIPRPQHMSAHSHNSIPWTAVSPPRTNKQLHTAPRRASSHISPVGSLTNITISSTPCSPSSISLLALHPLEDPELVGEAAARHAREQRIYLEACLRGDDAIRQESNSWDFMLSQMSDWEDREKSWNNFRDRVTVRGSGAAASKRKSGGLGGLLAGLRGLR</sequence>
<dbReference type="GeneID" id="54481478"/>
<accession>A0A6A6WLX1</accession>
<feature type="compositionally biased region" description="Polar residues" evidence="1">
    <location>
        <begin position="33"/>
        <end position="50"/>
    </location>
</feature>
<evidence type="ECO:0000313" key="3">
    <source>
        <dbReference type="Proteomes" id="UP000799437"/>
    </source>
</evidence>
<gene>
    <name evidence="2" type="ORF">EJ05DRAFT_27933</name>
</gene>
<dbReference type="EMBL" id="ML996565">
    <property type="protein sequence ID" value="KAF2763163.1"/>
    <property type="molecule type" value="Genomic_DNA"/>
</dbReference>
<evidence type="ECO:0000313" key="2">
    <source>
        <dbReference type="EMBL" id="KAF2763163.1"/>
    </source>
</evidence>
<dbReference type="AlphaFoldDB" id="A0A6A6WLX1"/>
<name>A0A6A6WLX1_9PEZI</name>
<feature type="compositionally biased region" description="Basic and acidic residues" evidence="1">
    <location>
        <begin position="55"/>
        <end position="67"/>
    </location>
</feature>
<dbReference type="Proteomes" id="UP000799437">
    <property type="component" value="Unassembled WGS sequence"/>
</dbReference>
<organism evidence="2 3">
    <name type="scientific">Pseudovirgaria hyperparasitica</name>
    <dbReference type="NCBI Taxonomy" id="470096"/>
    <lineage>
        <taxon>Eukaryota</taxon>
        <taxon>Fungi</taxon>
        <taxon>Dikarya</taxon>
        <taxon>Ascomycota</taxon>
        <taxon>Pezizomycotina</taxon>
        <taxon>Dothideomycetes</taxon>
        <taxon>Dothideomycetes incertae sedis</taxon>
        <taxon>Acrospermales</taxon>
        <taxon>Acrospermaceae</taxon>
        <taxon>Pseudovirgaria</taxon>
    </lineage>
</organism>
<reference evidence="2" key="1">
    <citation type="journal article" date="2020" name="Stud. Mycol.">
        <title>101 Dothideomycetes genomes: a test case for predicting lifestyles and emergence of pathogens.</title>
        <authorList>
            <person name="Haridas S."/>
            <person name="Albert R."/>
            <person name="Binder M."/>
            <person name="Bloem J."/>
            <person name="Labutti K."/>
            <person name="Salamov A."/>
            <person name="Andreopoulos B."/>
            <person name="Baker S."/>
            <person name="Barry K."/>
            <person name="Bills G."/>
            <person name="Bluhm B."/>
            <person name="Cannon C."/>
            <person name="Castanera R."/>
            <person name="Culley D."/>
            <person name="Daum C."/>
            <person name="Ezra D."/>
            <person name="Gonzalez J."/>
            <person name="Henrissat B."/>
            <person name="Kuo A."/>
            <person name="Liang C."/>
            <person name="Lipzen A."/>
            <person name="Lutzoni F."/>
            <person name="Magnuson J."/>
            <person name="Mondo S."/>
            <person name="Nolan M."/>
            <person name="Ohm R."/>
            <person name="Pangilinan J."/>
            <person name="Park H.-J."/>
            <person name="Ramirez L."/>
            <person name="Alfaro M."/>
            <person name="Sun H."/>
            <person name="Tritt A."/>
            <person name="Yoshinaga Y."/>
            <person name="Zwiers L.-H."/>
            <person name="Turgeon B."/>
            <person name="Goodwin S."/>
            <person name="Spatafora J."/>
            <person name="Crous P."/>
            <person name="Grigoriev I."/>
        </authorList>
    </citation>
    <scope>NUCLEOTIDE SEQUENCE</scope>
    <source>
        <strain evidence="2">CBS 121739</strain>
    </source>
</reference>
<proteinExistence type="predicted"/>
<protein>
    <submittedName>
        <fullName evidence="2">Uncharacterized protein</fullName>
    </submittedName>
</protein>
<dbReference type="OrthoDB" id="4203030at2759"/>
<evidence type="ECO:0000256" key="1">
    <source>
        <dbReference type="SAM" id="MobiDB-lite"/>
    </source>
</evidence>
<feature type="region of interest" description="Disordered" evidence="1">
    <location>
        <begin position="1"/>
        <end position="69"/>
    </location>
</feature>
<feature type="compositionally biased region" description="Low complexity" evidence="1">
    <location>
        <begin position="1"/>
        <end position="14"/>
    </location>
</feature>
<dbReference type="RefSeq" id="XP_033605614.1">
    <property type="nucleotide sequence ID" value="XM_033740424.1"/>
</dbReference>